<dbReference type="Proteomes" id="UP000193411">
    <property type="component" value="Unassembled WGS sequence"/>
</dbReference>
<proteinExistence type="predicted"/>
<organism evidence="2 3">
    <name type="scientific">Catenaria anguillulae PL171</name>
    <dbReference type="NCBI Taxonomy" id="765915"/>
    <lineage>
        <taxon>Eukaryota</taxon>
        <taxon>Fungi</taxon>
        <taxon>Fungi incertae sedis</taxon>
        <taxon>Blastocladiomycota</taxon>
        <taxon>Blastocladiomycetes</taxon>
        <taxon>Blastocladiales</taxon>
        <taxon>Catenariaceae</taxon>
        <taxon>Catenaria</taxon>
    </lineage>
</organism>
<feature type="transmembrane region" description="Helical" evidence="1">
    <location>
        <begin position="87"/>
        <end position="107"/>
    </location>
</feature>
<feature type="transmembrane region" description="Helical" evidence="1">
    <location>
        <begin position="6"/>
        <end position="29"/>
    </location>
</feature>
<gene>
    <name evidence="2" type="ORF">BCR44DRAFT_1445414</name>
</gene>
<reference evidence="2 3" key="1">
    <citation type="submission" date="2016-07" db="EMBL/GenBank/DDBJ databases">
        <title>Pervasive Adenine N6-methylation of Active Genes in Fungi.</title>
        <authorList>
            <consortium name="DOE Joint Genome Institute"/>
            <person name="Mondo S.J."/>
            <person name="Dannebaum R.O."/>
            <person name="Kuo R.C."/>
            <person name="Labutti K."/>
            <person name="Haridas S."/>
            <person name="Kuo A."/>
            <person name="Salamov A."/>
            <person name="Ahrendt S.R."/>
            <person name="Lipzen A."/>
            <person name="Sullivan W."/>
            <person name="Andreopoulos W.B."/>
            <person name="Clum A."/>
            <person name="Lindquist E."/>
            <person name="Daum C."/>
            <person name="Ramamoorthy G.K."/>
            <person name="Gryganskyi A."/>
            <person name="Culley D."/>
            <person name="Magnuson J.K."/>
            <person name="James T.Y."/>
            <person name="O'Malley M.A."/>
            <person name="Stajich J.E."/>
            <person name="Spatafora J.W."/>
            <person name="Visel A."/>
            <person name="Grigoriev I.V."/>
        </authorList>
    </citation>
    <scope>NUCLEOTIDE SEQUENCE [LARGE SCALE GENOMIC DNA]</scope>
    <source>
        <strain evidence="2 3">PL171</strain>
    </source>
</reference>
<keyword evidence="1" id="KW-0812">Transmembrane</keyword>
<keyword evidence="1" id="KW-1133">Transmembrane helix</keyword>
<name>A0A1Y2H6N4_9FUNG</name>
<sequence>MYMNYFVVRFVLPFPFPFWPCVSFLFYLVSTQPLMSHSVPVHLHFFHFHSCVCRSIVSCWSVSLYHLQWSLLFFGLSQSPFTFSHRLFLSDFVIFGQVLSLHVLFLLDL</sequence>
<evidence type="ECO:0000313" key="2">
    <source>
        <dbReference type="EMBL" id="ORZ30246.1"/>
    </source>
</evidence>
<evidence type="ECO:0000313" key="3">
    <source>
        <dbReference type="Proteomes" id="UP000193411"/>
    </source>
</evidence>
<comment type="caution">
    <text evidence="2">The sequence shown here is derived from an EMBL/GenBank/DDBJ whole genome shotgun (WGS) entry which is preliminary data.</text>
</comment>
<dbReference type="AlphaFoldDB" id="A0A1Y2H6N4"/>
<keyword evidence="1" id="KW-0472">Membrane</keyword>
<keyword evidence="3" id="KW-1185">Reference proteome</keyword>
<dbReference type="EMBL" id="MCFL01000092">
    <property type="protein sequence ID" value="ORZ30246.1"/>
    <property type="molecule type" value="Genomic_DNA"/>
</dbReference>
<accession>A0A1Y2H6N4</accession>
<evidence type="ECO:0000256" key="1">
    <source>
        <dbReference type="SAM" id="Phobius"/>
    </source>
</evidence>
<protein>
    <submittedName>
        <fullName evidence="2">Uncharacterized protein</fullName>
    </submittedName>
</protein>